<evidence type="ECO:0000313" key="2">
    <source>
        <dbReference type="EMBL" id="GAG12060.1"/>
    </source>
</evidence>
<sequence length="44" mass="4831">MKKRIVVGSRGSKLSLIQAEYVVAQIRETNPDIEASICQIVTKG</sequence>
<accession>X0V1S7</accession>
<organism evidence="2">
    <name type="scientific">marine sediment metagenome</name>
    <dbReference type="NCBI Taxonomy" id="412755"/>
    <lineage>
        <taxon>unclassified sequences</taxon>
        <taxon>metagenomes</taxon>
        <taxon>ecological metagenomes</taxon>
    </lineage>
</organism>
<comment type="caution">
    <text evidence="2">The sequence shown here is derived from an EMBL/GenBank/DDBJ whole genome shotgun (WGS) entry which is preliminary data.</text>
</comment>
<gene>
    <name evidence="2" type="ORF">S01H1_33577</name>
</gene>
<dbReference type="Pfam" id="PF01379">
    <property type="entry name" value="Porphobil_deam"/>
    <property type="match status" value="1"/>
</dbReference>
<dbReference type="AlphaFoldDB" id="X0V1S7"/>
<dbReference type="EMBL" id="BARS01020854">
    <property type="protein sequence ID" value="GAG12060.1"/>
    <property type="molecule type" value="Genomic_DNA"/>
</dbReference>
<dbReference type="GO" id="GO:0033014">
    <property type="term" value="P:tetrapyrrole biosynthetic process"/>
    <property type="evidence" value="ECO:0007669"/>
    <property type="project" value="InterPro"/>
</dbReference>
<dbReference type="GO" id="GO:0004418">
    <property type="term" value="F:hydroxymethylbilane synthase activity"/>
    <property type="evidence" value="ECO:0007669"/>
    <property type="project" value="InterPro"/>
</dbReference>
<name>X0V1S7_9ZZZZ</name>
<reference evidence="2" key="1">
    <citation type="journal article" date="2014" name="Front. Microbiol.">
        <title>High frequency of phylogenetically diverse reductive dehalogenase-homologous genes in deep subseafloor sedimentary metagenomes.</title>
        <authorList>
            <person name="Kawai M."/>
            <person name="Futagami T."/>
            <person name="Toyoda A."/>
            <person name="Takaki Y."/>
            <person name="Nishi S."/>
            <person name="Hori S."/>
            <person name="Arai W."/>
            <person name="Tsubouchi T."/>
            <person name="Morono Y."/>
            <person name="Uchiyama I."/>
            <person name="Ito T."/>
            <person name="Fujiyama A."/>
            <person name="Inagaki F."/>
            <person name="Takami H."/>
        </authorList>
    </citation>
    <scope>NUCLEOTIDE SEQUENCE</scope>
    <source>
        <strain evidence="2">Expedition CK06-06</strain>
    </source>
</reference>
<dbReference type="InterPro" id="IPR022417">
    <property type="entry name" value="Porphobilin_deaminase_N"/>
</dbReference>
<proteinExistence type="predicted"/>
<feature type="non-terminal residue" evidence="2">
    <location>
        <position position="44"/>
    </location>
</feature>
<dbReference type="SUPFAM" id="SSF53850">
    <property type="entry name" value="Periplasmic binding protein-like II"/>
    <property type="match status" value="1"/>
</dbReference>
<feature type="domain" description="Porphobilinogen deaminase N-terminal" evidence="1">
    <location>
        <begin position="5"/>
        <end position="44"/>
    </location>
</feature>
<dbReference type="Gene3D" id="3.40.190.10">
    <property type="entry name" value="Periplasmic binding protein-like II"/>
    <property type="match status" value="1"/>
</dbReference>
<evidence type="ECO:0000259" key="1">
    <source>
        <dbReference type="Pfam" id="PF01379"/>
    </source>
</evidence>
<protein>
    <recommendedName>
        <fullName evidence="1">Porphobilinogen deaminase N-terminal domain-containing protein</fullName>
    </recommendedName>
</protein>